<evidence type="ECO:0000256" key="1">
    <source>
        <dbReference type="SAM" id="Phobius"/>
    </source>
</evidence>
<proteinExistence type="predicted"/>
<sequence>MAEKPPETTSASPVTIPNRISRKSWITTTATVLFGLLWLGPIIALLVLNFDGYITGASIGCMGYCNETLDVSTINKFQSRSRNVLGAFQLVAKALEVWFTMIIGLLVYELTIILATSRDGLPLTYLTSNVSFADIRATLCSLTFWTSMKPPKFEGEASSRHSRVWLYCFVAVVALSCIVANLMGPAVAVLIIPTFGYVEISEDTGASVYFDSLLSADPPRTIAGCDETQIEAGRYSCTDPTNRIAPVDAMIEASSANGAPQLQTIAGVDYAYNTSRGLSWAYNHQVLWDLGSDRSTVDWTRSWPSYSQYTDYMRDAPFIAPLRPRTVSHHHYEHYRDSTRTRLGRRGPSIAVHSHCRKNLARIELAQDREVHCYSFPTRVGPFNLLGEDGEEFFLDPEELIWGFVPNRPSDKDATVITKCVRIGSGWGESSPLHGGFAFGPDEQEDDESRMNVDVYSTDRAIYLTPDNAHCAGGDSEASSCNWEDLFAAPIPPEVANTSSNVLITEYSTVDATPVVCETLAYLGFPTYQVEVTPTVEFNLVYLSDTERDLTAPPIRIHPDWILAGWSVDRAGSIPASRPASALMINAISATPELGLPEATYRGASAFQTHAINLGLSLIPFSTVPSPQDNAVQLDAEQEVTVWSYSLHSRTSILGVVIAIAGCVAVIIRTVVCLIWRSESLGLTQLLVATAKEPAAERLNDERSEKEYERQRVLLKVNERGEWPVFDFL</sequence>
<feature type="transmembrane region" description="Helical" evidence="1">
    <location>
        <begin position="653"/>
        <end position="676"/>
    </location>
</feature>
<keyword evidence="1" id="KW-0812">Transmembrane</keyword>
<keyword evidence="3" id="KW-1185">Reference proteome</keyword>
<feature type="transmembrane region" description="Helical" evidence="1">
    <location>
        <begin position="164"/>
        <end position="192"/>
    </location>
</feature>
<dbReference type="Proteomes" id="UP001610563">
    <property type="component" value="Unassembled WGS sequence"/>
</dbReference>
<keyword evidence="1" id="KW-1133">Transmembrane helix</keyword>
<name>A0ABR4FQV1_9EURO</name>
<protein>
    <submittedName>
        <fullName evidence="2">Uncharacterized protein</fullName>
    </submittedName>
</protein>
<comment type="caution">
    <text evidence="2">The sequence shown here is derived from an EMBL/GenBank/DDBJ whole genome shotgun (WGS) entry which is preliminary data.</text>
</comment>
<evidence type="ECO:0000313" key="3">
    <source>
        <dbReference type="Proteomes" id="UP001610563"/>
    </source>
</evidence>
<evidence type="ECO:0000313" key="2">
    <source>
        <dbReference type="EMBL" id="KAL2785631.1"/>
    </source>
</evidence>
<feature type="transmembrane region" description="Helical" evidence="1">
    <location>
        <begin position="25"/>
        <end position="48"/>
    </location>
</feature>
<reference evidence="2 3" key="1">
    <citation type="submission" date="2024-07" db="EMBL/GenBank/DDBJ databases">
        <title>Section-level genome sequencing and comparative genomics of Aspergillus sections Usti and Cavernicolus.</title>
        <authorList>
            <consortium name="Lawrence Berkeley National Laboratory"/>
            <person name="Nybo J.L."/>
            <person name="Vesth T.C."/>
            <person name="Theobald S."/>
            <person name="Frisvad J.C."/>
            <person name="Larsen T.O."/>
            <person name="Kjaerboelling I."/>
            <person name="Rothschild-Mancinelli K."/>
            <person name="Lyhne E.K."/>
            <person name="Kogle M.E."/>
            <person name="Barry K."/>
            <person name="Clum A."/>
            <person name="Na H."/>
            <person name="Ledsgaard L."/>
            <person name="Lin J."/>
            <person name="Lipzen A."/>
            <person name="Kuo A."/>
            <person name="Riley R."/>
            <person name="Mondo S."/>
            <person name="Labutti K."/>
            <person name="Haridas S."/>
            <person name="Pangalinan J."/>
            <person name="Salamov A.A."/>
            <person name="Simmons B.A."/>
            <person name="Magnuson J.K."/>
            <person name="Chen J."/>
            <person name="Drula E."/>
            <person name="Henrissat B."/>
            <person name="Wiebenga A."/>
            <person name="Lubbers R.J."/>
            <person name="Gomes A.C."/>
            <person name="Makela M.R."/>
            <person name="Stajich J."/>
            <person name="Grigoriev I.V."/>
            <person name="Mortensen U.H."/>
            <person name="De Vries R.P."/>
            <person name="Baker S.E."/>
            <person name="Andersen M.R."/>
        </authorList>
    </citation>
    <scope>NUCLEOTIDE SEQUENCE [LARGE SCALE GENOMIC DNA]</scope>
    <source>
        <strain evidence="2 3">CBS 209.92</strain>
    </source>
</reference>
<feature type="transmembrane region" description="Helical" evidence="1">
    <location>
        <begin position="97"/>
        <end position="116"/>
    </location>
</feature>
<organism evidence="2 3">
    <name type="scientific">Aspergillus keveii</name>
    <dbReference type="NCBI Taxonomy" id="714993"/>
    <lineage>
        <taxon>Eukaryota</taxon>
        <taxon>Fungi</taxon>
        <taxon>Dikarya</taxon>
        <taxon>Ascomycota</taxon>
        <taxon>Pezizomycotina</taxon>
        <taxon>Eurotiomycetes</taxon>
        <taxon>Eurotiomycetidae</taxon>
        <taxon>Eurotiales</taxon>
        <taxon>Aspergillaceae</taxon>
        <taxon>Aspergillus</taxon>
        <taxon>Aspergillus subgen. Nidulantes</taxon>
    </lineage>
</organism>
<keyword evidence="1" id="KW-0472">Membrane</keyword>
<gene>
    <name evidence="2" type="ORF">BJX66DRAFT_342933</name>
</gene>
<dbReference type="EMBL" id="JBFTWV010000139">
    <property type="protein sequence ID" value="KAL2785631.1"/>
    <property type="molecule type" value="Genomic_DNA"/>
</dbReference>
<accession>A0ABR4FQV1</accession>